<reference evidence="1 2" key="1">
    <citation type="submission" date="2022-11" db="EMBL/GenBank/DDBJ databases">
        <title>Acinetobacter entericus sp. nov., isolated from the gut of the plastic-eating larvae of the Coleoptera insect Zophobas atratus.</title>
        <authorList>
            <person name="Dong X."/>
            <person name="Yang Y."/>
        </authorList>
    </citation>
    <scope>NUCLEOTIDE SEQUENCE [LARGE SCALE GENOMIC DNA]</scope>
    <source>
        <strain evidence="1 2">BIT-DXN8</strain>
    </source>
</reference>
<evidence type="ECO:0000313" key="2">
    <source>
        <dbReference type="Proteomes" id="UP001209682"/>
    </source>
</evidence>
<dbReference type="RefSeq" id="WP_265466247.1">
    <property type="nucleotide sequence ID" value="NZ_JAPEQW010000075.1"/>
</dbReference>
<evidence type="ECO:0000313" key="1">
    <source>
        <dbReference type="EMBL" id="MCW8041264.1"/>
    </source>
</evidence>
<dbReference type="EMBL" id="JAPEQW010000075">
    <property type="protein sequence ID" value="MCW8041264.1"/>
    <property type="molecule type" value="Genomic_DNA"/>
</dbReference>
<keyword evidence="2" id="KW-1185">Reference proteome</keyword>
<organism evidence="1 2">
    <name type="scientific">Acinetobacter entericus</name>
    <dbReference type="NCBI Taxonomy" id="2989714"/>
    <lineage>
        <taxon>Bacteria</taxon>
        <taxon>Pseudomonadati</taxon>
        <taxon>Pseudomonadota</taxon>
        <taxon>Gammaproteobacteria</taxon>
        <taxon>Moraxellales</taxon>
        <taxon>Moraxellaceae</taxon>
        <taxon>Acinetobacter</taxon>
    </lineage>
</organism>
<comment type="caution">
    <text evidence="1">The sequence shown here is derived from an EMBL/GenBank/DDBJ whole genome shotgun (WGS) entry which is preliminary data.</text>
</comment>
<accession>A0ABT3NPR5</accession>
<sequence length="58" mass="6651">MAYLCESIQVINAVQYGVNCTQSALFEMTPEARDELLKFVIKVFAMVFVARKVLSMFR</sequence>
<protein>
    <submittedName>
        <fullName evidence="1">Uncharacterized protein</fullName>
    </submittedName>
</protein>
<gene>
    <name evidence="1" type="ORF">OKC24_19300</name>
</gene>
<proteinExistence type="predicted"/>
<name>A0ABT3NPR5_9GAMM</name>
<dbReference type="Proteomes" id="UP001209682">
    <property type="component" value="Unassembled WGS sequence"/>
</dbReference>